<organism evidence="2 3">
    <name type="scientific">Anaerococcus porci</name>
    <dbReference type="NCBI Taxonomy" id="2652269"/>
    <lineage>
        <taxon>Bacteria</taxon>
        <taxon>Bacillati</taxon>
        <taxon>Bacillota</taxon>
        <taxon>Tissierellia</taxon>
        <taxon>Tissierellales</taxon>
        <taxon>Peptoniphilaceae</taxon>
        <taxon>Anaerococcus</taxon>
    </lineage>
</organism>
<accession>A0A6N7VX00</accession>
<dbReference type="EMBL" id="VULQ01000013">
    <property type="protein sequence ID" value="MSS78553.1"/>
    <property type="molecule type" value="Genomic_DNA"/>
</dbReference>
<dbReference type="Proteomes" id="UP000441925">
    <property type="component" value="Unassembled WGS sequence"/>
</dbReference>
<proteinExistence type="predicted"/>
<feature type="region of interest" description="Disordered" evidence="1">
    <location>
        <begin position="1"/>
        <end position="21"/>
    </location>
</feature>
<reference evidence="2 3" key="1">
    <citation type="submission" date="2019-08" db="EMBL/GenBank/DDBJ databases">
        <title>In-depth cultivation of the pig gut microbiome towards novel bacterial diversity and tailored functional studies.</title>
        <authorList>
            <person name="Wylensek D."/>
            <person name="Hitch T.C.A."/>
            <person name="Clavel T."/>
        </authorList>
    </citation>
    <scope>NUCLEOTIDE SEQUENCE [LARGE SCALE GENOMIC DNA]</scope>
    <source>
        <strain evidence="2 3">WCA-380-WT-2B</strain>
    </source>
</reference>
<dbReference type="RefSeq" id="WP_154541746.1">
    <property type="nucleotide sequence ID" value="NZ_JAXDSU010000099.1"/>
</dbReference>
<name>A0A6N7VX00_9FIRM</name>
<sequence>MSKPSSGLFHGTNGDKEESKQIEFNLSNINDNIKKLEKKFQKTKSGYFGESGKSSKVRVIKSNNQYKTAQEFWKMLSKGGNIKILPNKHGLLVNFSDGSYATYRVKTSTKDSPAMEINIKNASDTKSQKIHFILKEDN</sequence>
<dbReference type="AlphaFoldDB" id="A0A6N7VX00"/>
<comment type="caution">
    <text evidence="2">The sequence shown here is derived from an EMBL/GenBank/DDBJ whole genome shotgun (WGS) entry which is preliminary data.</text>
</comment>
<evidence type="ECO:0000313" key="3">
    <source>
        <dbReference type="Proteomes" id="UP000441925"/>
    </source>
</evidence>
<keyword evidence="3" id="KW-1185">Reference proteome</keyword>
<protein>
    <submittedName>
        <fullName evidence="2">Uncharacterized protein</fullName>
    </submittedName>
</protein>
<evidence type="ECO:0000313" key="2">
    <source>
        <dbReference type="EMBL" id="MSS78553.1"/>
    </source>
</evidence>
<gene>
    <name evidence="2" type="ORF">FYJ26_09135</name>
</gene>
<evidence type="ECO:0000256" key="1">
    <source>
        <dbReference type="SAM" id="MobiDB-lite"/>
    </source>
</evidence>